<evidence type="ECO:0000256" key="3">
    <source>
        <dbReference type="ARBA" id="ARBA00023274"/>
    </source>
</evidence>
<evidence type="ECO:0000256" key="6">
    <source>
        <dbReference type="RuleBase" id="RU003878"/>
    </source>
</evidence>
<gene>
    <name evidence="4 6" type="primary">rplM</name>
    <name evidence="7" type="ORF">XE03_0883</name>
</gene>
<dbReference type="InterPro" id="IPR036899">
    <property type="entry name" value="Ribosomal_uL13_sf"/>
</dbReference>
<dbReference type="InterPro" id="IPR023563">
    <property type="entry name" value="Ribosomal_uL13_CS"/>
</dbReference>
<evidence type="ECO:0000313" key="8">
    <source>
        <dbReference type="Proteomes" id="UP000053467"/>
    </source>
</evidence>
<evidence type="ECO:0000256" key="5">
    <source>
        <dbReference type="RuleBase" id="RU003877"/>
    </source>
</evidence>
<dbReference type="CDD" id="cd00392">
    <property type="entry name" value="Ribosomal_L13"/>
    <property type="match status" value="1"/>
</dbReference>
<protein>
    <recommendedName>
        <fullName evidence="4">Large ribosomal subunit protein uL13</fullName>
    </recommendedName>
</protein>
<evidence type="ECO:0000313" key="7">
    <source>
        <dbReference type="EMBL" id="KUK87275.1"/>
    </source>
</evidence>
<dbReference type="Pfam" id="PF00572">
    <property type="entry name" value="Ribosomal_L13"/>
    <property type="match status" value="1"/>
</dbReference>
<dbReference type="PANTHER" id="PTHR11545:SF2">
    <property type="entry name" value="LARGE RIBOSOMAL SUBUNIT PROTEIN UL13M"/>
    <property type="match status" value="1"/>
</dbReference>
<evidence type="ECO:0000256" key="1">
    <source>
        <dbReference type="ARBA" id="ARBA00006227"/>
    </source>
</evidence>
<dbReference type="SUPFAM" id="SSF52161">
    <property type="entry name" value="Ribosomal protein L13"/>
    <property type="match status" value="1"/>
</dbReference>
<comment type="subunit">
    <text evidence="4">Part of the 50S ribosomal subunit.</text>
</comment>
<dbReference type="GO" id="GO:0006412">
    <property type="term" value="P:translation"/>
    <property type="evidence" value="ECO:0007669"/>
    <property type="project" value="UniProtKB-UniRule"/>
</dbReference>
<dbReference type="PANTHER" id="PTHR11545">
    <property type="entry name" value="RIBOSOMAL PROTEIN L13"/>
    <property type="match status" value="1"/>
</dbReference>
<evidence type="ECO:0000256" key="2">
    <source>
        <dbReference type="ARBA" id="ARBA00022980"/>
    </source>
</evidence>
<dbReference type="InterPro" id="IPR005822">
    <property type="entry name" value="Ribosomal_uL13"/>
</dbReference>
<keyword evidence="3 4" id="KW-0687">Ribonucleoprotein</keyword>
<evidence type="ECO:0000256" key="4">
    <source>
        <dbReference type="HAMAP-Rule" id="MF_01366"/>
    </source>
</evidence>
<dbReference type="GO" id="GO:0003735">
    <property type="term" value="F:structural constituent of ribosome"/>
    <property type="evidence" value="ECO:0007669"/>
    <property type="project" value="InterPro"/>
</dbReference>
<name>A0A101I270_UNCT6</name>
<dbReference type="PATRIC" id="fig|1635277.3.peg.619"/>
<dbReference type="Gene3D" id="3.90.1180.10">
    <property type="entry name" value="Ribosomal protein L13"/>
    <property type="match status" value="1"/>
</dbReference>
<dbReference type="AlphaFoldDB" id="A0A101I270"/>
<proteinExistence type="inferred from homology"/>
<dbReference type="GO" id="GO:0017148">
    <property type="term" value="P:negative regulation of translation"/>
    <property type="evidence" value="ECO:0007669"/>
    <property type="project" value="TreeGrafter"/>
</dbReference>
<dbReference type="PIRSF" id="PIRSF002181">
    <property type="entry name" value="Ribosomal_L13"/>
    <property type="match status" value="1"/>
</dbReference>
<dbReference type="Proteomes" id="UP000053467">
    <property type="component" value="Unassembled WGS sequence"/>
</dbReference>
<dbReference type="HAMAP" id="MF_01366">
    <property type="entry name" value="Ribosomal_uL13"/>
    <property type="match status" value="1"/>
</dbReference>
<accession>A0A101I270</accession>
<dbReference type="NCBIfam" id="TIGR01066">
    <property type="entry name" value="rplM_bact"/>
    <property type="match status" value="1"/>
</dbReference>
<comment type="caution">
    <text evidence="7">The sequence shown here is derived from an EMBL/GenBank/DDBJ whole genome shotgun (WGS) entry which is preliminary data.</text>
</comment>
<organism evidence="7 8">
    <name type="scientific">candidate division TA06 bacterium 34_109</name>
    <dbReference type="NCBI Taxonomy" id="1635277"/>
    <lineage>
        <taxon>Bacteria</taxon>
        <taxon>Bacteria division TA06</taxon>
    </lineage>
</organism>
<sequence length="142" mass="16124">MKTTRIDKNDIKHNWYIIDAKGKTLGRLSTKISTILMGKNKVTYQPDIDNGDGVIVINAKDIKVTGNKLLSKMYYSHSGYIGNLKETSLDKMLEKNPSKVITLAVKRMLPKNKLGRKMLTRLKVYADSNHKHKAQNPIEINL</sequence>
<dbReference type="InterPro" id="IPR005823">
    <property type="entry name" value="Ribosomal_uL13_bac-type"/>
</dbReference>
<dbReference type="GO" id="GO:0022625">
    <property type="term" value="C:cytosolic large ribosomal subunit"/>
    <property type="evidence" value="ECO:0007669"/>
    <property type="project" value="TreeGrafter"/>
</dbReference>
<dbReference type="PROSITE" id="PS00783">
    <property type="entry name" value="RIBOSOMAL_L13"/>
    <property type="match status" value="1"/>
</dbReference>
<keyword evidence="2 4" id="KW-0689">Ribosomal protein</keyword>
<dbReference type="GO" id="GO:0003729">
    <property type="term" value="F:mRNA binding"/>
    <property type="evidence" value="ECO:0007669"/>
    <property type="project" value="TreeGrafter"/>
</dbReference>
<reference evidence="8" key="1">
    <citation type="journal article" date="2015" name="MBio">
        <title>Genome-Resolved Metagenomic Analysis Reveals Roles for Candidate Phyla and Other Microbial Community Members in Biogeochemical Transformations in Oil Reservoirs.</title>
        <authorList>
            <person name="Hu P."/>
            <person name="Tom L."/>
            <person name="Singh A."/>
            <person name="Thomas B.C."/>
            <person name="Baker B.J."/>
            <person name="Piceno Y.M."/>
            <person name="Andersen G.L."/>
            <person name="Banfield J.F."/>
        </authorList>
    </citation>
    <scope>NUCLEOTIDE SEQUENCE [LARGE SCALE GENOMIC DNA]</scope>
</reference>
<dbReference type="EMBL" id="LGGX01000006">
    <property type="protein sequence ID" value="KUK87275.1"/>
    <property type="molecule type" value="Genomic_DNA"/>
</dbReference>
<comment type="function">
    <text evidence="4 6">This protein is one of the early assembly proteins of the 50S ribosomal subunit, although it is not seen to bind rRNA by itself. It is important during the early stages of 50S assembly.</text>
</comment>
<comment type="similarity">
    <text evidence="1 4 5">Belongs to the universal ribosomal protein uL13 family.</text>
</comment>